<protein>
    <submittedName>
        <fullName evidence="1">Uncharacterized protein</fullName>
    </submittedName>
</protein>
<sequence length="65" mass="7676">MARMTRQMANLLLDQMGKVLDFSSQLHPNNTKRQQKQIEGRVKRHLEVLAEYMAVLHDDEPKEKE</sequence>
<organism evidence="1">
    <name type="scientific">uncultured Caudovirales phage</name>
    <dbReference type="NCBI Taxonomy" id="2100421"/>
    <lineage>
        <taxon>Viruses</taxon>
        <taxon>Duplodnaviria</taxon>
        <taxon>Heunggongvirae</taxon>
        <taxon>Uroviricota</taxon>
        <taxon>Caudoviricetes</taxon>
        <taxon>Peduoviridae</taxon>
        <taxon>Maltschvirus</taxon>
        <taxon>Maltschvirus maltsch</taxon>
    </lineage>
</organism>
<evidence type="ECO:0000313" key="1">
    <source>
        <dbReference type="EMBL" id="CAB4136499.1"/>
    </source>
</evidence>
<evidence type="ECO:0000313" key="3">
    <source>
        <dbReference type="EMBL" id="CAB5229617.1"/>
    </source>
</evidence>
<accession>A0A6J5LXN6</accession>
<dbReference type="EMBL" id="LR798408">
    <property type="protein sequence ID" value="CAB5229617.1"/>
    <property type="molecule type" value="Genomic_DNA"/>
</dbReference>
<dbReference type="EMBL" id="LR796321">
    <property type="protein sequence ID" value="CAB4136499.1"/>
    <property type="molecule type" value="Genomic_DNA"/>
</dbReference>
<dbReference type="EMBL" id="LR797344">
    <property type="protein sequence ID" value="CAB4204182.1"/>
    <property type="molecule type" value="Genomic_DNA"/>
</dbReference>
<proteinExistence type="predicted"/>
<gene>
    <name evidence="2" type="ORF">UFOVP1388_40</name>
    <name evidence="3" type="ORF">UFOVP1565_3</name>
    <name evidence="1" type="ORF">UFOVP311_19</name>
</gene>
<reference evidence="1" key="1">
    <citation type="submission" date="2020-04" db="EMBL/GenBank/DDBJ databases">
        <authorList>
            <person name="Chiriac C."/>
            <person name="Salcher M."/>
            <person name="Ghai R."/>
            <person name="Kavagutti S V."/>
        </authorList>
    </citation>
    <scope>NUCLEOTIDE SEQUENCE</scope>
</reference>
<name>A0A6J5LXN6_9CAUD</name>
<evidence type="ECO:0000313" key="2">
    <source>
        <dbReference type="EMBL" id="CAB4204182.1"/>
    </source>
</evidence>